<accession>A0ABT8KTT6</accession>
<proteinExistence type="predicted"/>
<evidence type="ECO:0000313" key="1">
    <source>
        <dbReference type="EMBL" id="MDN5203043.1"/>
    </source>
</evidence>
<reference evidence="1" key="1">
    <citation type="submission" date="2023-06" db="EMBL/GenBank/DDBJ databases">
        <title>Genomic of Parafulvivirga corallium.</title>
        <authorList>
            <person name="Wang G."/>
        </authorList>
    </citation>
    <scope>NUCLEOTIDE SEQUENCE</scope>
    <source>
        <strain evidence="1">BMA10</strain>
    </source>
</reference>
<dbReference type="Proteomes" id="UP001172082">
    <property type="component" value="Unassembled WGS sequence"/>
</dbReference>
<dbReference type="EMBL" id="JAUJEA010000006">
    <property type="protein sequence ID" value="MDN5203043.1"/>
    <property type="molecule type" value="Genomic_DNA"/>
</dbReference>
<name>A0ABT8KTT6_9BACT</name>
<organism evidence="1 2">
    <name type="scientific">Splendidivirga corallicola</name>
    <dbReference type="NCBI Taxonomy" id="3051826"/>
    <lineage>
        <taxon>Bacteria</taxon>
        <taxon>Pseudomonadati</taxon>
        <taxon>Bacteroidota</taxon>
        <taxon>Cytophagia</taxon>
        <taxon>Cytophagales</taxon>
        <taxon>Splendidivirgaceae</taxon>
        <taxon>Splendidivirga</taxon>
    </lineage>
</organism>
<dbReference type="RefSeq" id="WP_346753065.1">
    <property type="nucleotide sequence ID" value="NZ_JAUJEA010000006.1"/>
</dbReference>
<protein>
    <submittedName>
        <fullName evidence="1">Uncharacterized protein</fullName>
    </submittedName>
</protein>
<comment type="caution">
    <text evidence="1">The sequence shown here is derived from an EMBL/GenBank/DDBJ whole genome shotgun (WGS) entry which is preliminary data.</text>
</comment>
<gene>
    <name evidence="1" type="ORF">QQ008_16765</name>
</gene>
<evidence type="ECO:0000313" key="2">
    <source>
        <dbReference type="Proteomes" id="UP001172082"/>
    </source>
</evidence>
<keyword evidence="2" id="KW-1185">Reference proteome</keyword>
<sequence length="100" mass="11699">MAPKFLSGHIINQNHKYYVIPDRAQRRSGISRLELQTVMFGYSTCTSLSWGFRIFLSLTQEIPDDEGFLFSVIESFYGVSRRFYVKGKTSVMPYDLWEDQ</sequence>